<evidence type="ECO:0000256" key="6">
    <source>
        <dbReference type="ARBA" id="ARBA00022679"/>
    </source>
</evidence>
<comment type="pathway">
    <text evidence="3 11">Cofactor biosynthesis; molybdopterin biosynthesis.</text>
</comment>
<protein>
    <recommendedName>
        <fullName evidence="11">Molybdopterin molybdenumtransferase</fullName>
        <ecNumber evidence="11">2.10.1.1</ecNumber>
    </recommendedName>
</protein>
<dbReference type="InterPro" id="IPR005111">
    <property type="entry name" value="MoeA_C_domain_IV"/>
</dbReference>
<dbReference type="InterPro" id="IPR038987">
    <property type="entry name" value="MoeA-like"/>
</dbReference>
<dbReference type="PANTHER" id="PTHR10192">
    <property type="entry name" value="MOLYBDOPTERIN BIOSYNTHESIS PROTEIN"/>
    <property type="match status" value="1"/>
</dbReference>
<dbReference type="InterPro" id="IPR008284">
    <property type="entry name" value="MoCF_biosynth_CS"/>
</dbReference>
<dbReference type="Gene3D" id="2.40.340.10">
    <property type="entry name" value="MoeA, C-terminal, domain IV"/>
    <property type="match status" value="1"/>
</dbReference>
<keyword evidence="8 11" id="KW-0460">Magnesium</keyword>
<evidence type="ECO:0000256" key="9">
    <source>
        <dbReference type="ARBA" id="ARBA00023150"/>
    </source>
</evidence>
<dbReference type="GO" id="GO:0006777">
    <property type="term" value="P:Mo-molybdopterin cofactor biosynthetic process"/>
    <property type="evidence" value="ECO:0007669"/>
    <property type="project" value="UniProtKB-UniRule"/>
</dbReference>
<dbReference type="GO" id="GO:0046872">
    <property type="term" value="F:metal ion binding"/>
    <property type="evidence" value="ECO:0007669"/>
    <property type="project" value="UniProtKB-UniRule"/>
</dbReference>
<dbReference type="SUPFAM" id="SSF63867">
    <property type="entry name" value="MoeA C-terminal domain-like"/>
    <property type="match status" value="1"/>
</dbReference>
<feature type="domain" description="MoaB/Mog" evidence="12">
    <location>
        <begin position="188"/>
        <end position="330"/>
    </location>
</feature>
<proteinExistence type="inferred from homology"/>
<accession>A0A2T0VRB9</accession>
<dbReference type="CDD" id="cd00887">
    <property type="entry name" value="MoeA"/>
    <property type="match status" value="1"/>
</dbReference>
<dbReference type="RefSeq" id="WP_106229471.1">
    <property type="nucleotide sequence ID" value="NZ_PVTM01000002.1"/>
</dbReference>
<gene>
    <name evidence="13" type="ORF">BCL64_102131</name>
</gene>
<sequence>MNCGCAAVVTPGLLDLFDARALMMAAGVAVAGSERVALAEAAGRVLAEDARASLDLPGVDNSAMDGYALRRRELAAGADGLPVVLRVPAGAGVLQLPEGGCARIFTGAPVPLGADAVVAQEKVSLDAAGRVHVAGELADGANIRFRGEESRAGDMLLAAGTRLGAAAIALLASQGTAAVTVYRRVRVALISTGDELIEPGQAWVPGQVYNSNGAMLRALLVQQGCEVLDLGVVADTAADLDQCLGQAGEKADLVVCTGGVSVGEEDHVRPVLERLGGIAFHGVAIKPGKPFTLGWLGASLRDGTPFIGLPGNPVASLVGWQWLARPLVQGRQGRTPSALQRFPVVAGFSRQAPKGRRELLRVVLDWSGEAPVARLAGGQGSHMLGAASQAHGYLIIEADTHVEEGHVYGYCPGSQFLD</sequence>
<dbReference type="Pfam" id="PF00994">
    <property type="entry name" value="MoCF_biosynth"/>
    <property type="match status" value="1"/>
</dbReference>
<evidence type="ECO:0000256" key="1">
    <source>
        <dbReference type="ARBA" id="ARBA00001946"/>
    </source>
</evidence>
<evidence type="ECO:0000256" key="5">
    <source>
        <dbReference type="ARBA" id="ARBA00022505"/>
    </source>
</evidence>
<name>A0A2T0VRB9_9GAMM</name>
<evidence type="ECO:0000313" key="13">
    <source>
        <dbReference type="EMBL" id="PRY73051.1"/>
    </source>
</evidence>
<keyword evidence="5 11" id="KW-0500">Molybdenum</keyword>
<comment type="cofactor">
    <cofactor evidence="1 11">
        <name>Mg(2+)</name>
        <dbReference type="ChEBI" id="CHEBI:18420"/>
    </cofactor>
</comment>
<evidence type="ECO:0000313" key="14">
    <source>
        <dbReference type="Proteomes" id="UP000239896"/>
    </source>
</evidence>
<dbReference type="InterPro" id="IPR036425">
    <property type="entry name" value="MoaB/Mog-like_dom_sf"/>
</dbReference>
<keyword evidence="9 11" id="KW-0501">Molybdenum cofactor biosynthesis</keyword>
<dbReference type="NCBIfam" id="TIGR00177">
    <property type="entry name" value="molyb_syn"/>
    <property type="match status" value="1"/>
</dbReference>
<dbReference type="InterPro" id="IPR001453">
    <property type="entry name" value="MoaB/Mog_dom"/>
</dbReference>
<dbReference type="InterPro" id="IPR036688">
    <property type="entry name" value="MoeA_C_domain_IV_sf"/>
</dbReference>
<dbReference type="Proteomes" id="UP000239896">
    <property type="component" value="Unassembled WGS sequence"/>
</dbReference>
<evidence type="ECO:0000256" key="7">
    <source>
        <dbReference type="ARBA" id="ARBA00022723"/>
    </source>
</evidence>
<dbReference type="Pfam" id="PF03454">
    <property type="entry name" value="MoeA_C"/>
    <property type="match status" value="1"/>
</dbReference>
<dbReference type="FunFam" id="3.40.980.10:FF:000004">
    <property type="entry name" value="Molybdopterin molybdenumtransferase"/>
    <property type="match status" value="1"/>
</dbReference>
<keyword evidence="14" id="KW-1185">Reference proteome</keyword>
<dbReference type="Pfam" id="PF03453">
    <property type="entry name" value="MoeA_N"/>
    <property type="match status" value="1"/>
</dbReference>
<dbReference type="SMART" id="SM00852">
    <property type="entry name" value="MoCF_biosynth"/>
    <property type="match status" value="1"/>
</dbReference>
<evidence type="ECO:0000256" key="3">
    <source>
        <dbReference type="ARBA" id="ARBA00005046"/>
    </source>
</evidence>
<dbReference type="AlphaFoldDB" id="A0A2T0VRB9"/>
<dbReference type="Gene3D" id="3.90.105.10">
    <property type="entry name" value="Molybdopterin biosynthesis moea protein, domain 2"/>
    <property type="match status" value="1"/>
</dbReference>
<comment type="caution">
    <text evidence="13">The sequence shown here is derived from an EMBL/GenBank/DDBJ whole genome shotgun (WGS) entry which is preliminary data.</text>
</comment>
<evidence type="ECO:0000256" key="8">
    <source>
        <dbReference type="ARBA" id="ARBA00022842"/>
    </source>
</evidence>
<evidence type="ECO:0000256" key="11">
    <source>
        <dbReference type="RuleBase" id="RU365090"/>
    </source>
</evidence>
<dbReference type="GO" id="GO:0005829">
    <property type="term" value="C:cytosol"/>
    <property type="evidence" value="ECO:0007669"/>
    <property type="project" value="TreeGrafter"/>
</dbReference>
<keyword evidence="6 11" id="KW-0808">Transferase</keyword>
<dbReference type="EC" id="2.10.1.1" evidence="11"/>
<dbReference type="InterPro" id="IPR005110">
    <property type="entry name" value="MoeA_linker/N"/>
</dbReference>
<dbReference type="PANTHER" id="PTHR10192:SF5">
    <property type="entry name" value="GEPHYRIN"/>
    <property type="match status" value="1"/>
</dbReference>
<comment type="function">
    <text evidence="2 11">Catalyzes the insertion of molybdate into adenylated molybdopterin with the concomitant release of AMP.</text>
</comment>
<evidence type="ECO:0000256" key="2">
    <source>
        <dbReference type="ARBA" id="ARBA00002901"/>
    </source>
</evidence>
<dbReference type="NCBIfam" id="NF045515">
    <property type="entry name" value="Glp_gephyrin"/>
    <property type="match status" value="1"/>
</dbReference>
<dbReference type="SUPFAM" id="SSF53218">
    <property type="entry name" value="Molybdenum cofactor biosynthesis proteins"/>
    <property type="match status" value="1"/>
</dbReference>
<evidence type="ECO:0000259" key="12">
    <source>
        <dbReference type="SMART" id="SM00852"/>
    </source>
</evidence>
<dbReference type="InterPro" id="IPR036135">
    <property type="entry name" value="MoeA_linker/N_sf"/>
</dbReference>
<organism evidence="13 14">
    <name type="scientific">Halomonas ventosae</name>
    <dbReference type="NCBI Taxonomy" id="229007"/>
    <lineage>
        <taxon>Bacteria</taxon>
        <taxon>Pseudomonadati</taxon>
        <taxon>Pseudomonadota</taxon>
        <taxon>Gammaproteobacteria</taxon>
        <taxon>Oceanospirillales</taxon>
        <taxon>Halomonadaceae</taxon>
        <taxon>Halomonas</taxon>
    </lineage>
</organism>
<dbReference type="EMBL" id="PVTM01000002">
    <property type="protein sequence ID" value="PRY73051.1"/>
    <property type="molecule type" value="Genomic_DNA"/>
</dbReference>
<dbReference type="SUPFAM" id="SSF63882">
    <property type="entry name" value="MoeA N-terminal region -like"/>
    <property type="match status" value="1"/>
</dbReference>
<comment type="catalytic activity">
    <reaction evidence="10">
        <text>adenylyl-molybdopterin + molybdate = Mo-molybdopterin + AMP + H(+)</text>
        <dbReference type="Rhea" id="RHEA:35047"/>
        <dbReference type="ChEBI" id="CHEBI:15378"/>
        <dbReference type="ChEBI" id="CHEBI:36264"/>
        <dbReference type="ChEBI" id="CHEBI:62727"/>
        <dbReference type="ChEBI" id="CHEBI:71302"/>
        <dbReference type="ChEBI" id="CHEBI:456215"/>
        <dbReference type="EC" id="2.10.1.1"/>
    </reaction>
</comment>
<keyword evidence="7 11" id="KW-0479">Metal-binding</keyword>
<evidence type="ECO:0000256" key="10">
    <source>
        <dbReference type="ARBA" id="ARBA00047317"/>
    </source>
</evidence>
<dbReference type="GO" id="GO:0061599">
    <property type="term" value="F:molybdopterin molybdotransferase activity"/>
    <property type="evidence" value="ECO:0007669"/>
    <property type="project" value="UniProtKB-UniRule"/>
</dbReference>
<dbReference type="Gene3D" id="3.40.980.10">
    <property type="entry name" value="MoaB/Mog-like domain"/>
    <property type="match status" value="1"/>
</dbReference>
<evidence type="ECO:0000256" key="4">
    <source>
        <dbReference type="ARBA" id="ARBA00010763"/>
    </source>
</evidence>
<dbReference type="Gene3D" id="2.170.190.11">
    <property type="entry name" value="Molybdopterin biosynthesis moea protein, domain 3"/>
    <property type="match status" value="1"/>
</dbReference>
<dbReference type="PROSITE" id="PS01079">
    <property type="entry name" value="MOCF_BIOSYNTHESIS_2"/>
    <property type="match status" value="1"/>
</dbReference>
<comment type="similarity">
    <text evidence="4 11">Belongs to the MoeA family.</text>
</comment>
<dbReference type="UniPathway" id="UPA00344"/>
<reference evidence="13 14" key="1">
    <citation type="submission" date="2018-03" db="EMBL/GenBank/DDBJ databases">
        <title>Comparative analysis of microorganisms from saline springs in Andes Mountain Range, Colombia.</title>
        <authorList>
            <person name="Rubin E."/>
        </authorList>
    </citation>
    <scope>NUCLEOTIDE SEQUENCE [LARGE SCALE GENOMIC DNA]</scope>
    <source>
        <strain evidence="13 14">USBA 854</strain>
    </source>
</reference>